<keyword evidence="6" id="KW-1003">Cell membrane</keyword>
<dbReference type="Proteomes" id="UP001243212">
    <property type="component" value="Unassembled WGS sequence"/>
</dbReference>
<dbReference type="Pfam" id="PF00122">
    <property type="entry name" value="E1-E2_ATPase"/>
    <property type="match status" value="1"/>
</dbReference>
<dbReference type="EMBL" id="JAUSQX010000001">
    <property type="protein sequence ID" value="MDP9805440.1"/>
    <property type="molecule type" value="Genomic_DNA"/>
</dbReference>
<dbReference type="PRINTS" id="PR00119">
    <property type="entry name" value="CATATPASE"/>
</dbReference>
<evidence type="ECO:0000256" key="6">
    <source>
        <dbReference type="RuleBase" id="RU362081"/>
    </source>
</evidence>
<keyword evidence="3 6" id="KW-0812">Transmembrane</keyword>
<dbReference type="PANTHER" id="PTHR48085">
    <property type="entry name" value="CADMIUM/ZINC-TRANSPORTING ATPASE HMA2-RELATED"/>
    <property type="match status" value="1"/>
</dbReference>
<dbReference type="InterPro" id="IPR051014">
    <property type="entry name" value="Cation_Transport_ATPase_IB"/>
</dbReference>
<dbReference type="InterPro" id="IPR023298">
    <property type="entry name" value="ATPase_P-typ_TM_dom_sf"/>
</dbReference>
<organism evidence="8 9">
    <name type="scientific">Trueperella bonasi</name>
    <dbReference type="NCBI Taxonomy" id="312286"/>
    <lineage>
        <taxon>Bacteria</taxon>
        <taxon>Bacillati</taxon>
        <taxon>Actinomycetota</taxon>
        <taxon>Actinomycetes</taxon>
        <taxon>Actinomycetales</taxon>
        <taxon>Actinomycetaceae</taxon>
        <taxon>Trueperella</taxon>
    </lineage>
</organism>
<dbReference type="NCBIfam" id="TIGR01494">
    <property type="entry name" value="ATPase_P-type"/>
    <property type="match status" value="1"/>
</dbReference>
<dbReference type="InterPro" id="IPR027256">
    <property type="entry name" value="P-typ_ATPase_IB"/>
</dbReference>
<gene>
    <name evidence="8" type="ORF">J2S70_000022</name>
</gene>
<dbReference type="RefSeq" id="WP_307681725.1">
    <property type="nucleotide sequence ID" value="NZ_JAUSQX010000001.1"/>
</dbReference>
<feature type="domain" description="P-type ATPase A" evidence="7">
    <location>
        <begin position="120"/>
        <end position="216"/>
    </location>
</feature>
<dbReference type="InterPro" id="IPR001757">
    <property type="entry name" value="P_typ_ATPase"/>
</dbReference>
<dbReference type="InterPro" id="IPR059000">
    <property type="entry name" value="ATPase_P-type_domA"/>
</dbReference>
<dbReference type="Gene3D" id="3.40.50.1000">
    <property type="entry name" value="HAD superfamily/HAD-like"/>
    <property type="match status" value="1"/>
</dbReference>
<dbReference type="PANTHER" id="PTHR48085:SF5">
    <property type="entry name" value="CADMIUM_ZINC-TRANSPORTING ATPASE HMA4-RELATED"/>
    <property type="match status" value="1"/>
</dbReference>
<accession>A0ABT9NE15</accession>
<keyword evidence="6" id="KW-0067">ATP-binding</keyword>
<dbReference type="Pfam" id="PF00702">
    <property type="entry name" value="Hydrolase"/>
    <property type="match status" value="1"/>
</dbReference>
<dbReference type="SUPFAM" id="SSF56784">
    <property type="entry name" value="HAD-like"/>
    <property type="match status" value="1"/>
</dbReference>
<proteinExistence type="inferred from homology"/>
<dbReference type="NCBIfam" id="TIGR01512">
    <property type="entry name" value="ATPase-IB2_Cd"/>
    <property type="match status" value="1"/>
</dbReference>
<keyword evidence="9" id="KW-1185">Reference proteome</keyword>
<keyword evidence="6" id="KW-0479">Metal-binding</keyword>
<evidence type="ECO:0000256" key="5">
    <source>
        <dbReference type="ARBA" id="ARBA00023136"/>
    </source>
</evidence>
<keyword evidence="5 6" id="KW-0472">Membrane</keyword>
<feature type="transmembrane region" description="Helical" evidence="6">
    <location>
        <begin position="12"/>
        <end position="29"/>
    </location>
</feature>
<dbReference type="Gene3D" id="3.40.1110.10">
    <property type="entry name" value="Calcium-transporting ATPase, cytoplasmic domain N"/>
    <property type="match status" value="1"/>
</dbReference>
<evidence type="ECO:0000256" key="1">
    <source>
        <dbReference type="ARBA" id="ARBA00004651"/>
    </source>
</evidence>
<keyword evidence="4 6" id="KW-1133">Transmembrane helix</keyword>
<dbReference type="SUPFAM" id="SSF81653">
    <property type="entry name" value="Calcium ATPase, transduction domain A"/>
    <property type="match status" value="1"/>
</dbReference>
<evidence type="ECO:0000256" key="2">
    <source>
        <dbReference type="ARBA" id="ARBA00006024"/>
    </source>
</evidence>
<dbReference type="InterPro" id="IPR036412">
    <property type="entry name" value="HAD-like_sf"/>
</dbReference>
<feature type="transmembrane region" description="Helical" evidence="6">
    <location>
        <begin position="35"/>
        <end position="52"/>
    </location>
</feature>
<keyword evidence="6" id="KW-0547">Nucleotide-binding</keyword>
<dbReference type="NCBIfam" id="TIGR01525">
    <property type="entry name" value="ATPase-IB_hvy"/>
    <property type="match status" value="1"/>
</dbReference>
<feature type="transmembrane region" description="Helical" evidence="6">
    <location>
        <begin position="258"/>
        <end position="280"/>
    </location>
</feature>
<comment type="caution">
    <text evidence="8">The sequence shown here is derived from an EMBL/GenBank/DDBJ whole genome shotgun (WGS) entry which is preliminary data.</text>
</comment>
<feature type="transmembrane region" description="Helical" evidence="6">
    <location>
        <begin position="233"/>
        <end position="252"/>
    </location>
</feature>
<protein>
    <submittedName>
        <fullName evidence="8">Heavy metal translocating P-type ATPase</fullName>
    </submittedName>
</protein>
<evidence type="ECO:0000259" key="7">
    <source>
        <dbReference type="Pfam" id="PF00122"/>
    </source>
</evidence>
<evidence type="ECO:0000256" key="4">
    <source>
        <dbReference type="ARBA" id="ARBA00022989"/>
    </source>
</evidence>
<dbReference type="Gene3D" id="2.70.150.10">
    <property type="entry name" value="Calcium-transporting ATPase, cytoplasmic transduction domain A"/>
    <property type="match status" value="1"/>
</dbReference>
<evidence type="ECO:0000313" key="9">
    <source>
        <dbReference type="Proteomes" id="UP001243212"/>
    </source>
</evidence>
<dbReference type="InterPro" id="IPR008250">
    <property type="entry name" value="ATPase_P-typ_transduc_dom_A_sf"/>
</dbReference>
<dbReference type="SUPFAM" id="SSF81665">
    <property type="entry name" value="Calcium ATPase, transmembrane domain M"/>
    <property type="match status" value="1"/>
</dbReference>
<name>A0ABT9NE15_9ACTO</name>
<comment type="subcellular location">
    <subcellularLocation>
        <location evidence="1">Cell membrane</location>
        <topology evidence="1">Multi-pass membrane protein</topology>
    </subcellularLocation>
</comment>
<evidence type="ECO:0000256" key="3">
    <source>
        <dbReference type="ARBA" id="ARBA00022692"/>
    </source>
</evidence>
<dbReference type="InterPro" id="IPR018303">
    <property type="entry name" value="ATPase_P-typ_P_site"/>
</dbReference>
<reference evidence="8 9" key="1">
    <citation type="submission" date="2023-07" db="EMBL/GenBank/DDBJ databases">
        <title>Sequencing the genomes of 1000 actinobacteria strains.</title>
        <authorList>
            <person name="Klenk H.-P."/>
        </authorList>
    </citation>
    <scope>NUCLEOTIDE SEQUENCE [LARGE SCALE GENOMIC DNA]</scope>
    <source>
        <strain evidence="8 9">DSM 17163</strain>
    </source>
</reference>
<comment type="similarity">
    <text evidence="2 6">Belongs to the cation transport ATPase (P-type) (TC 3.A.3) family. Type IB subfamily.</text>
</comment>
<dbReference type="InterPro" id="IPR023299">
    <property type="entry name" value="ATPase_P-typ_cyto_dom_N"/>
</dbReference>
<dbReference type="PROSITE" id="PS00154">
    <property type="entry name" value="ATPASE_E1_E2"/>
    <property type="match status" value="1"/>
</dbReference>
<evidence type="ECO:0000313" key="8">
    <source>
        <dbReference type="EMBL" id="MDP9805440.1"/>
    </source>
</evidence>
<feature type="transmembrane region" description="Helical" evidence="6">
    <location>
        <begin position="550"/>
        <end position="570"/>
    </location>
</feature>
<sequence length="622" mass="65788">MKRIQDFLSKYPLVALVALSAVFGVLLELCTDGRWAQLLVSGVAGFIALLQFKDMVNTLRDGSFGIDILAVTAIASTIAVGEYWAALVVCLMLTGGEALEEYAENRAGAELTALLEGAPTVAYLQTEAGLKEIDIDDVEVGDRLVVRPHETIPVDGTLLSSSALIDESQLTGESLPVEHHEGESLMSGALNGNTTISIRAQATAEDSQYQRIVSLVTEARESKAPFVRLADRVAIPFTLVAFLIAGSAWALSGDAMRFAQVLVVATPCPLIIAAPVAFMAGMSRAARSGLIVKNAGTIEQISKVKSVAFDKTGTLTRGEPEIHVVDSRMPESDILRLAASAELYSSHPLGQAIVSAASNDIPEPERARDIPAQGVEAVVDGQQVKVGKYGFVTGSNESDPHVTEPGRSSIYISIDGELMGRLEMSDPIREETPASLQALHEIDIRNTVMLTGDAKGTAKTVANVLGIDSVHAGLLPEDKVDAIGRVQPGPVMMVGDGVNDAPVLAASDVGVAMGARGAAAAVESADVVIMLDDLTRIPRLVLVGQRTMRIAWQAIAIGVGFSVILMLIGASGIMPAFVGAWMQELVDLACILWALRAARPSKQELELGARIHQPQVRELTSV</sequence>
<dbReference type="InterPro" id="IPR023214">
    <property type="entry name" value="HAD_sf"/>
</dbReference>